<feature type="domain" description="Concentrative nucleoside transporter N-terminal" evidence="8">
    <location>
        <begin position="8"/>
        <end position="80"/>
    </location>
</feature>
<dbReference type="Pfam" id="PF01773">
    <property type="entry name" value="Nucleos_tra2_N"/>
    <property type="match status" value="1"/>
</dbReference>
<sequence>MQYVMSIIGILVILGLCFALSNNKTKINFRAIAIMFVFQLFIGWFMFSTKIGQQILVFISKVFNKLIKLGTTGVDFLFNGIERDFVFFLNVLLIIVFFSALLSIFSYLGVLPFIVRVFGGVISKVTGLPRVESFHAVNSVFFGSSEALLVIKNDLQHFNKNRMFIICCSAMSSVSASVTASYVMMLDAKYVLAALPLNLFSSLIVCSLLTPVDTAKEEEETVQKFDKNLFGDSLIGALINGALDGLKIAGIVAALMIAFIGVMEVVNYVITAASGAIGYTITLQQIFGYILAPFAFLMGIPFHDIIPAGGIMGTKIVLNEFVAILDLKEMVGTLDPRTVGILTVFLISFASISQIGAIAGTIRALSEKQGSVVSKFGWKMLFASTLASILSATIAGLFI</sequence>
<comment type="similarity">
    <text evidence="2">Belongs to the concentrative nucleoside transporter (CNT) (TC 2.A.41) family.</text>
</comment>
<feature type="transmembrane region" description="Helical" evidence="7">
    <location>
        <begin position="163"/>
        <end position="184"/>
    </location>
</feature>
<feature type="transmembrane region" description="Helical" evidence="7">
    <location>
        <begin position="248"/>
        <end position="270"/>
    </location>
</feature>
<dbReference type="InterPro" id="IPR002668">
    <property type="entry name" value="CNT_N_dom"/>
</dbReference>
<dbReference type="Pfam" id="PF07670">
    <property type="entry name" value="Gate"/>
    <property type="match status" value="1"/>
</dbReference>
<name>A0A073JY72_9BACI</name>
<accession>A0A073JY72</accession>
<evidence type="ECO:0000256" key="2">
    <source>
        <dbReference type="ARBA" id="ARBA00009033"/>
    </source>
</evidence>
<keyword evidence="4 7" id="KW-0812">Transmembrane</keyword>
<feature type="transmembrane region" description="Helical" evidence="7">
    <location>
        <begin position="29"/>
        <end position="47"/>
    </location>
</feature>
<dbReference type="AlphaFoldDB" id="A0A073JY72"/>
<feature type="transmembrane region" description="Helical" evidence="7">
    <location>
        <begin position="276"/>
        <end position="298"/>
    </location>
</feature>
<dbReference type="InterPro" id="IPR008276">
    <property type="entry name" value="C_nuclsd_transpt"/>
</dbReference>
<dbReference type="Proteomes" id="UP000027822">
    <property type="component" value="Unassembled WGS sequence"/>
</dbReference>
<evidence type="ECO:0000313" key="11">
    <source>
        <dbReference type="EMBL" id="KEK19240.1"/>
    </source>
</evidence>
<dbReference type="InterPro" id="IPR011642">
    <property type="entry name" value="Gate_dom"/>
</dbReference>
<keyword evidence="3" id="KW-1003">Cell membrane</keyword>
<protein>
    <submittedName>
        <fullName evidence="11">Pyrimidine nucleoside transporter NupC</fullName>
    </submittedName>
</protein>
<evidence type="ECO:0000259" key="10">
    <source>
        <dbReference type="Pfam" id="PF07670"/>
    </source>
</evidence>
<dbReference type="RefSeq" id="WP_034639026.1">
    <property type="nucleotide sequence ID" value="NZ_CBCSJC010000019.1"/>
</dbReference>
<keyword evidence="5 7" id="KW-1133">Transmembrane helix</keyword>
<evidence type="ECO:0000313" key="12">
    <source>
        <dbReference type="Proteomes" id="UP000027822"/>
    </source>
</evidence>
<gene>
    <name evidence="11" type="ORF">BAMA_22925</name>
</gene>
<evidence type="ECO:0000256" key="1">
    <source>
        <dbReference type="ARBA" id="ARBA00004651"/>
    </source>
</evidence>
<comment type="subcellular location">
    <subcellularLocation>
        <location evidence="1">Cell membrane</location>
        <topology evidence="1">Multi-pass membrane protein</topology>
    </subcellularLocation>
</comment>
<feature type="transmembrane region" description="Helical" evidence="7">
    <location>
        <begin position="380"/>
        <end position="398"/>
    </location>
</feature>
<dbReference type="Pfam" id="PF07662">
    <property type="entry name" value="Nucleos_tra2_C"/>
    <property type="match status" value="1"/>
</dbReference>
<dbReference type="PANTHER" id="PTHR10590:SF23">
    <property type="entry name" value="NUPC_NUPG FAMILY NUCLEOSIDE CNT TRANSPORTER"/>
    <property type="match status" value="1"/>
</dbReference>
<feature type="transmembrane region" description="Helical" evidence="7">
    <location>
        <begin position="85"/>
        <end position="114"/>
    </location>
</feature>
<feature type="domain" description="Concentrative nucleoside transporter C-terminal" evidence="9">
    <location>
        <begin position="190"/>
        <end position="396"/>
    </location>
</feature>
<dbReference type="OrthoDB" id="9766455at2"/>
<evidence type="ECO:0000259" key="8">
    <source>
        <dbReference type="Pfam" id="PF01773"/>
    </source>
</evidence>
<comment type="caution">
    <text evidence="11">The sequence shown here is derived from an EMBL/GenBank/DDBJ whole genome shotgun (WGS) entry which is preliminary data.</text>
</comment>
<dbReference type="GO" id="GO:0005886">
    <property type="term" value="C:plasma membrane"/>
    <property type="evidence" value="ECO:0007669"/>
    <property type="project" value="UniProtKB-SubCell"/>
</dbReference>
<keyword evidence="6 7" id="KW-0472">Membrane</keyword>
<dbReference type="InterPro" id="IPR011657">
    <property type="entry name" value="CNT_C_dom"/>
</dbReference>
<evidence type="ECO:0000256" key="5">
    <source>
        <dbReference type="ARBA" id="ARBA00022989"/>
    </source>
</evidence>
<reference evidence="11 12" key="1">
    <citation type="submission" date="2014-06" db="EMBL/GenBank/DDBJ databases">
        <title>Draft genome sequence of Bacillus manliponensis JCM 15802 (MCCC 1A00708).</title>
        <authorList>
            <person name="Lai Q."/>
            <person name="Liu Y."/>
            <person name="Shao Z."/>
        </authorList>
    </citation>
    <scope>NUCLEOTIDE SEQUENCE [LARGE SCALE GENOMIC DNA]</scope>
    <source>
        <strain evidence="11 12">JCM 15802</strain>
    </source>
</reference>
<dbReference type="PANTHER" id="PTHR10590">
    <property type="entry name" value="SODIUM/NUCLEOSIDE COTRANSPORTER"/>
    <property type="match status" value="1"/>
</dbReference>
<feature type="transmembrane region" description="Helical" evidence="7">
    <location>
        <begin position="305"/>
        <end position="327"/>
    </location>
</feature>
<organism evidence="11 12">
    <name type="scientific">Bacillus manliponensis</name>
    <dbReference type="NCBI Taxonomy" id="574376"/>
    <lineage>
        <taxon>Bacteria</taxon>
        <taxon>Bacillati</taxon>
        <taxon>Bacillota</taxon>
        <taxon>Bacilli</taxon>
        <taxon>Bacillales</taxon>
        <taxon>Bacillaceae</taxon>
        <taxon>Bacillus</taxon>
        <taxon>Bacillus cereus group</taxon>
    </lineage>
</organism>
<evidence type="ECO:0000256" key="4">
    <source>
        <dbReference type="ARBA" id="ARBA00022692"/>
    </source>
</evidence>
<feature type="transmembrane region" description="Helical" evidence="7">
    <location>
        <begin position="339"/>
        <end position="359"/>
    </location>
</feature>
<evidence type="ECO:0000256" key="3">
    <source>
        <dbReference type="ARBA" id="ARBA00022475"/>
    </source>
</evidence>
<feature type="domain" description="Nucleoside transporter/FeoB GTPase Gate" evidence="10">
    <location>
        <begin position="88"/>
        <end position="188"/>
    </location>
</feature>
<evidence type="ECO:0000256" key="6">
    <source>
        <dbReference type="ARBA" id="ARBA00023136"/>
    </source>
</evidence>
<evidence type="ECO:0000256" key="7">
    <source>
        <dbReference type="SAM" id="Phobius"/>
    </source>
</evidence>
<dbReference type="eggNOG" id="COG1972">
    <property type="taxonomic scope" value="Bacteria"/>
</dbReference>
<dbReference type="GO" id="GO:0015293">
    <property type="term" value="F:symporter activity"/>
    <property type="evidence" value="ECO:0007669"/>
    <property type="project" value="TreeGrafter"/>
</dbReference>
<keyword evidence="12" id="KW-1185">Reference proteome</keyword>
<proteinExistence type="inferred from homology"/>
<dbReference type="EMBL" id="JOTN01000008">
    <property type="protein sequence ID" value="KEK19240.1"/>
    <property type="molecule type" value="Genomic_DNA"/>
</dbReference>
<dbReference type="GO" id="GO:0005337">
    <property type="term" value="F:nucleoside transmembrane transporter activity"/>
    <property type="evidence" value="ECO:0007669"/>
    <property type="project" value="InterPro"/>
</dbReference>
<evidence type="ECO:0000259" key="9">
    <source>
        <dbReference type="Pfam" id="PF07662"/>
    </source>
</evidence>